<keyword evidence="3 6" id="KW-0547">Nucleotide-binding</keyword>
<dbReference type="CDD" id="cd01992">
    <property type="entry name" value="TilS_N"/>
    <property type="match status" value="1"/>
</dbReference>
<sequence length="328" mass="37891">MHRFEKKFLEHCQTRRFFEKGDRVLVAFSGGADSTALLHLLYAIRPVLKLELAAAHCNFQLRARASLGDERFCQKVCDALGIALFTQRFPTAQLAKSAKLSIEEMARNLRYDFFQKVMHEQHFSKLATAHHAGDNAETVLFNFFRGASLLGLSGIPERRGPIIRPLLPFERADLLAYLKERNIAYRVDRTNFQTDFDRNFIRHKVIPLLEKRFEHKLIPSLLRFSQHVEELSEFVERHVQTLMKKKGLSFKQHAFDVEALKALTVFEQKELFKRALQEFNVSPTAQLLGRLTDLLRRQSGRKVVVNSRLEVVWKGDLLLFVSHSSAST</sequence>
<dbReference type="SUPFAM" id="SSF52402">
    <property type="entry name" value="Adenine nucleotide alpha hydrolases-like"/>
    <property type="match status" value="1"/>
</dbReference>
<dbReference type="GO" id="GO:0032267">
    <property type="term" value="F:tRNA(Ile)-lysidine synthase activity"/>
    <property type="evidence" value="ECO:0007669"/>
    <property type="project" value="UniProtKB-EC"/>
</dbReference>
<reference evidence="8 9" key="1">
    <citation type="journal article" date="2011" name="ISME J.">
        <title>Community ecology of hot spring cyanobacterial mats: predominant populations and their functional potential.</title>
        <authorList>
            <person name="Klatt C.G."/>
            <person name="Wood J.M."/>
            <person name="Rusch D.B."/>
            <person name="Bateson M.M."/>
            <person name="Hamamura N."/>
            <person name="Heidelberg J.F."/>
            <person name="Grossman A.R."/>
            <person name="Bhaya D."/>
            <person name="Cohan F.M."/>
            <person name="Kuhl M."/>
            <person name="Bryant D.A."/>
            <person name="Ward D.M."/>
        </authorList>
    </citation>
    <scope>NUCLEOTIDE SEQUENCE [LARGE SCALE GENOMIC DNA]</scope>
    <source>
        <strain evidence="8">OS</strain>
    </source>
</reference>
<dbReference type="GO" id="GO:0005737">
    <property type="term" value="C:cytoplasm"/>
    <property type="evidence" value="ECO:0007669"/>
    <property type="project" value="UniProtKB-SubCell"/>
</dbReference>
<accession>A0A395LZ53</accession>
<keyword evidence="1 6" id="KW-0436">Ligase</keyword>
<keyword evidence="4 6" id="KW-0067">ATP-binding</keyword>
<dbReference type="InterPro" id="IPR012094">
    <property type="entry name" value="tRNA_Ile_lys_synt"/>
</dbReference>
<evidence type="ECO:0000256" key="1">
    <source>
        <dbReference type="ARBA" id="ARBA00022598"/>
    </source>
</evidence>
<feature type="binding site" evidence="6">
    <location>
        <begin position="29"/>
        <end position="34"/>
    </location>
    <ligand>
        <name>ATP</name>
        <dbReference type="ChEBI" id="CHEBI:30616"/>
    </ligand>
</feature>
<dbReference type="InterPro" id="IPR011063">
    <property type="entry name" value="TilS/TtcA_N"/>
</dbReference>
<dbReference type="Pfam" id="PF01171">
    <property type="entry name" value="ATP_bind_3"/>
    <property type="match status" value="1"/>
</dbReference>
<evidence type="ECO:0000259" key="7">
    <source>
        <dbReference type="Pfam" id="PF01171"/>
    </source>
</evidence>
<dbReference type="InterPro" id="IPR014729">
    <property type="entry name" value="Rossmann-like_a/b/a_fold"/>
</dbReference>
<evidence type="ECO:0000256" key="6">
    <source>
        <dbReference type="HAMAP-Rule" id="MF_01161"/>
    </source>
</evidence>
<keyword evidence="6" id="KW-0963">Cytoplasm</keyword>
<keyword evidence="2 6" id="KW-0819">tRNA processing</keyword>
<proteinExistence type="inferred from homology"/>
<protein>
    <recommendedName>
        <fullName evidence="6">tRNA(Ile)-lysidine synthase</fullName>
        <ecNumber evidence="6">6.3.4.19</ecNumber>
    </recommendedName>
    <alternativeName>
        <fullName evidence="6">tRNA(Ile)-2-lysyl-cytidine synthase</fullName>
    </alternativeName>
    <alternativeName>
        <fullName evidence="6">tRNA(Ile)-lysidine synthetase</fullName>
    </alternativeName>
</protein>
<evidence type="ECO:0000313" key="8">
    <source>
        <dbReference type="EMBL" id="RFM23813.1"/>
    </source>
</evidence>
<dbReference type="Gene3D" id="3.40.50.620">
    <property type="entry name" value="HUPs"/>
    <property type="match status" value="1"/>
</dbReference>
<feature type="domain" description="tRNA(Ile)-lysidine/2-thiocytidine synthase N-terminal" evidence="7">
    <location>
        <begin position="24"/>
        <end position="204"/>
    </location>
</feature>
<organism evidence="8 9">
    <name type="scientific">Candidatus Thermochlorobacter aerophilus</name>
    <dbReference type="NCBI Taxonomy" id="1868324"/>
    <lineage>
        <taxon>Bacteria</taxon>
        <taxon>Pseudomonadati</taxon>
        <taxon>Chlorobiota</taxon>
        <taxon>Chlorobiia</taxon>
        <taxon>Chlorobiales</taxon>
        <taxon>Candidatus Thermochlorobacteriaceae</taxon>
        <taxon>Candidatus Thermochlorobacter</taxon>
    </lineage>
</organism>
<evidence type="ECO:0000313" key="9">
    <source>
        <dbReference type="Proteomes" id="UP000266389"/>
    </source>
</evidence>
<comment type="caution">
    <text evidence="8">The sequence shown here is derived from an EMBL/GenBank/DDBJ whole genome shotgun (WGS) entry which is preliminary data.</text>
</comment>
<dbReference type="NCBIfam" id="TIGR02432">
    <property type="entry name" value="lysidine_TilS_N"/>
    <property type="match status" value="1"/>
</dbReference>
<dbReference type="EMBL" id="PHFL01000058">
    <property type="protein sequence ID" value="RFM23813.1"/>
    <property type="molecule type" value="Genomic_DNA"/>
</dbReference>
<dbReference type="PANTHER" id="PTHR43033:SF1">
    <property type="entry name" value="TRNA(ILE)-LYSIDINE SYNTHASE-RELATED"/>
    <property type="match status" value="1"/>
</dbReference>
<dbReference type="Proteomes" id="UP000266389">
    <property type="component" value="Unassembled WGS sequence"/>
</dbReference>
<evidence type="ECO:0000256" key="5">
    <source>
        <dbReference type="ARBA" id="ARBA00048539"/>
    </source>
</evidence>
<dbReference type="GO" id="GO:0006400">
    <property type="term" value="P:tRNA modification"/>
    <property type="evidence" value="ECO:0007669"/>
    <property type="project" value="UniProtKB-UniRule"/>
</dbReference>
<evidence type="ECO:0000256" key="3">
    <source>
        <dbReference type="ARBA" id="ARBA00022741"/>
    </source>
</evidence>
<comment type="catalytic activity">
    <reaction evidence="5 6">
        <text>cytidine(34) in tRNA(Ile2) + L-lysine + ATP = lysidine(34) in tRNA(Ile2) + AMP + diphosphate + H(+)</text>
        <dbReference type="Rhea" id="RHEA:43744"/>
        <dbReference type="Rhea" id="RHEA-COMP:10625"/>
        <dbReference type="Rhea" id="RHEA-COMP:10670"/>
        <dbReference type="ChEBI" id="CHEBI:15378"/>
        <dbReference type="ChEBI" id="CHEBI:30616"/>
        <dbReference type="ChEBI" id="CHEBI:32551"/>
        <dbReference type="ChEBI" id="CHEBI:33019"/>
        <dbReference type="ChEBI" id="CHEBI:82748"/>
        <dbReference type="ChEBI" id="CHEBI:83665"/>
        <dbReference type="ChEBI" id="CHEBI:456215"/>
        <dbReference type="EC" id="6.3.4.19"/>
    </reaction>
</comment>
<dbReference type="GO" id="GO:0005524">
    <property type="term" value="F:ATP binding"/>
    <property type="evidence" value="ECO:0007669"/>
    <property type="project" value="UniProtKB-UniRule"/>
</dbReference>
<comment type="similarity">
    <text evidence="6">Belongs to the tRNA(Ile)-lysidine synthase family.</text>
</comment>
<evidence type="ECO:0000256" key="4">
    <source>
        <dbReference type="ARBA" id="ARBA00022840"/>
    </source>
</evidence>
<gene>
    <name evidence="6 8" type="primary">tilS</name>
    <name evidence="8" type="ORF">D0433_09315</name>
</gene>
<evidence type="ECO:0000256" key="2">
    <source>
        <dbReference type="ARBA" id="ARBA00022694"/>
    </source>
</evidence>
<comment type="function">
    <text evidence="6">Ligates lysine onto the cytidine present at position 34 of the AUA codon-specific tRNA(Ile) that contains the anticodon CAU, in an ATP-dependent manner. Cytidine is converted to lysidine, thus changing the amino acid specificity of the tRNA from methionine to isoleucine.</text>
</comment>
<comment type="domain">
    <text evidence="6">The N-terminal region contains the highly conserved SGGXDS motif, predicted to be a P-loop motif involved in ATP binding.</text>
</comment>
<dbReference type="HAMAP" id="MF_01161">
    <property type="entry name" value="tRNA_Ile_lys_synt"/>
    <property type="match status" value="1"/>
</dbReference>
<dbReference type="EC" id="6.3.4.19" evidence="6"/>
<name>A0A395LZ53_9BACT</name>
<dbReference type="InterPro" id="IPR012795">
    <property type="entry name" value="tRNA_Ile_lys_synt_N"/>
</dbReference>
<dbReference type="AlphaFoldDB" id="A0A395LZ53"/>
<dbReference type="PANTHER" id="PTHR43033">
    <property type="entry name" value="TRNA(ILE)-LYSIDINE SYNTHASE-RELATED"/>
    <property type="match status" value="1"/>
</dbReference>
<comment type="subcellular location">
    <subcellularLocation>
        <location evidence="6">Cytoplasm</location>
    </subcellularLocation>
</comment>